<reference evidence="3 4" key="1">
    <citation type="journal article" date="2019" name="ISME J.">
        <title>Candidatus Macondimonas diazotrophica, a novel gammaproteobacterial genus dominating crude-oil-contaminated coastal sediments.</title>
        <authorList>
            <person name="Karthikeyan S."/>
            <person name="Konstantinidis K."/>
        </authorList>
    </citation>
    <scope>NUCLEOTIDE SEQUENCE [LARGE SCALE GENOMIC DNA]</scope>
    <source>
        <strain evidence="3 4">KTK01</strain>
    </source>
</reference>
<dbReference type="PANTHER" id="PTHR40278:SF2">
    <property type="entry name" value="TYPE IV PILUS INNER MEMBRANE COMPONENT PILN"/>
    <property type="match status" value="1"/>
</dbReference>
<dbReference type="Pfam" id="PF05137">
    <property type="entry name" value="PilN"/>
    <property type="match status" value="1"/>
</dbReference>
<feature type="transmembrane region" description="Helical" evidence="2">
    <location>
        <begin position="21"/>
        <end position="44"/>
    </location>
</feature>
<comment type="caution">
    <text evidence="3">The sequence shown here is derived from an EMBL/GenBank/DDBJ whole genome shotgun (WGS) entry which is preliminary data.</text>
</comment>
<dbReference type="RefSeq" id="WP_135281335.1">
    <property type="nucleotide sequence ID" value="NZ_SRIO01000005.1"/>
</dbReference>
<dbReference type="InterPro" id="IPR052534">
    <property type="entry name" value="Extracell_DNA_Util/SecSys_Comp"/>
</dbReference>
<evidence type="ECO:0000256" key="2">
    <source>
        <dbReference type="SAM" id="Phobius"/>
    </source>
</evidence>
<organism evidence="3 4">
    <name type="scientific">Candidatus Macondimonas diazotrophica</name>
    <dbReference type="NCBI Taxonomy" id="2305248"/>
    <lineage>
        <taxon>Bacteria</taxon>
        <taxon>Pseudomonadati</taxon>
        <taxon>Pseudomonadota</taxon>
        <taxon>Gammaproteobacteria</taxon>
        <taxon>Chromatiales</taxon>
        <taxon>Ectothiorhodospiraceae</taxon>
        <taxon>Candidatus Macondimonas</taxon>
    </lineage>
</organism>
<dbReference type="OrthoDB" id="5296173at2"/>
<feature type="coiled-coil region" evidence="1">
    <location>
        <begin position="48"/>
        <end position="95"/>
    </location>
</feature>
<protein>
    <submittedName>
        <fullName evidence="3">Pilus assembly protein PilN</fullName>
    </submittedName>
</protein>
<keyword evidence="4" id="KW-1185">Reference proteome</keyword>
<dbReference type="AlphaFoldDB" id="A0A4Z0F9F3"/>
<proteinExistence type="predicted"/>
<keyword evidence="2" id="KW-0812">Transmembrane</keyword>
<sequence length="189" mass="21694">MAHHINLLPWREQRRKDQQRQFLISAVGAVIVAFGGIFLANSYIQTHIDRQNARNSRIEQENKMLDAQIVEIRDLQRLRQNLIDRMRVIEQLQDQRTISVHLFDELINTLPDGVTLVAMRQEGEQILLDGQAQSNARVSSYMKNLDGSSWFHAPQLVVIETKEGKNGRFAQFSLRAQLTRPGAEPEGQP</sequence>
<name>A0A4Z0F9F3_9GAMM</name>
<evidence type="ECO:0000256" key="1">
    <source>
        <dbReference type="SAM" id="Coils"/>
    </source>
</evidence>
<accession>A0A4Z0F9F3</accession>
<evidence type="ECO:0000313" key="3">
    <source>
        <dbReference type="EMBL" id="TFZ83035.1"/>
    </source>
</evidence>
<gene>
    <name evidence="3" type="ORF">E4680_05200</name>
</gene>
<evidence type="ECO:0000313" key="4">
    <source>
        <dbReference type="Proteomes" id="UP000297890"/>
    </source>
</evidence>
<keyword evidence="2" id="KW-1133">Transmembrane helix</keyword>
<dbReference type="InterPro" id="IPR007813">
    <property type="entry name" value="PilN"/>
</dbReference>
<dbReference type="EMBL" id="SRIO01000005">
    <property type="protein sequence ID" value="TFZ83035.1"/>
    <property type="molecule type" value="Genomic_DNA"/>
</dbReference>
<dbReference type="GO" id="GO:0043107">
    <property type="term" value="P:type IV pilus-dependent motility"/>
    <property type="evidence" value="ECO:0007669"/>
    <property type="project" value="TreeGrafter"/>
</dbReference>
<dbReference type="GO" id="GO:0043683">
    <property type="term" value="P:type IV pilus assembly"/>
    <property type="evidence" value="ECO:0007669"/>
    <property type="project" value="TreeGrafter"/>
</dbReference>
<keyword evidence="2" id="KW-0472">Membrane</keyword>
<dbReference type="Proteomes" id="UP000297890">
    <property type="component" value="Unassembled WGS sequence"/>
</dbReference>
<dbReference type="PANTHER" id="PTHR40278">
    <property type="entry name" value="DNA UTILIZATION PROTEIN HOFN"/>
    <property type="match status" value="1"/>
</dbReference>
<keyword evidence="1" id="KW-0175">Coiled coil</keyword>